<keyword evidence="1" id="KW-0808">Transferase</keyword>
<protein>
    <recommendedName>
        <fullName evidence="3">N-acetyltransferase domain-containing protein</fullName>
    </recommendedName>
</protein>
<dbReference type="Gene3D" id="3.40.630.30">
    <property type="match status" value="1"/>
</dbReference>
<dbReference type="InterPro" id="IPR016181">
    <property type="entry name" value="Acyl_CoA_acyltransferase"/>
</dbReference>
<evidence type="ECO:0000256" key="2">
    <source>
        <dbReference type="ARBA" id="ARBA00023315"/>
    </source>
</evidence>
<dbReference type="RefSeq" id="WP_237465804.1">
    <property type="nucleotide sequence ID" value="NZ_CAKLDI010000001.1"/>
</dbReference>
<comment type="caution">
    <text evidence="4">The sequence shown here is derived from an EMBL/GenBank/DDBJ whole genome shotgun (WGS) entry which is preliminary data.</text>
</comment>
<evidence type="ECO:0000259" key="3">
    <source>
        <dbReference type="PROSITE" id="PS51186"/>
    </source>
</evidence>
<dbReference type="Pfam" id="PF00583">
    <property type="entry name" value="Acetyltransf_1"/>
    <property type="match status" value="1"/>
</dbReference>
<dbReference type="EMBL" id="CAKLDI010000001">
    <property type="protein sequence ID" value="CAH0533387.1"/>
    <property type="molecule type" value="Genomic_DNA"/>
</dbReference>
<dbReference type="InterPro" id="IPR000182">
    <property type="entry name" value="GNAT_dom"/>
</dbReference>
<dbReference type="PROSITE" id="PS51186">
    <property type="entry name" value="GNAT"/>
    <property type="match status" value="1"/>
</dbReference>
<dbReference type="SUPFAM" id="SSF55729">
    <property type="entry name" value="Acyl-CoA N-acyltransferases (Nat)"/>
    <property type="match status" value="1"/>
</dbReference>
<proteinExistence type="predicted"/>
<evidence type="ECO:0000256" key="1">
    <source>
        <dbReference type="ARBA" id="ARBA00022679"/>
    </source>
</evidence>
<dbReference type="PANTHER" id="PTHR43877">
    <property type="entry name" value="AMINOALKYLPHOSPHONATE N-ACETYLTRANSFERASE-RELATED-RELATED"/>
    <property type="match status" value="1"/>
</dbReference>
<dbReference type="CDD" id="cd04301">
    <property type="entry name" value="NAT_SF"/>
    <property type="match status" value="1"/>
</dbReference>
<evidence type="ECO:0000313" key="4">
    <source>
        <dbReference type="EMBL" id="CAH0533387.1"/>
    </source>
</evidence>
<reference evidence="4" key="1">
    <citation type="submission" date="2021-11" db="EMBL/GenBank/DDBJ databases">
        <authorList>
            <person name="Rodrigo-Torres L."/>
            <person name="Arahal R. D."/>
            <person name="Lucena T."/>
        </authorList>
    </citation>
    <scope>NUCLEOTIDE SEQUENCE</scope>
    <source>
        <strain evidence="4">CECT 7929</strain>
    </source>
</reference>
<dbReference type="PANTHER" id="PTHR43877:SF2">
    <property type="entry name" value="AMINOALKYLPHOSPHONATE N-ACETYLTRANSFERASE-RELATED"/>
    <property type="match status" value="1"/>
</dbReference>
<dbReference type="Proteomes" id="UP000838672">
    <property type="component" value="Unassembled WGS sequence"/>
</dbReference>
<name>A0ABM8ZSY4_9VIBR</name>
<dbReference type="InterPro" id="IPR050832">
    <property type="entry name" value="Bact_Acetyltransf"/>
</dbReference>
<gene>
    <name evidence="4" type="ORF">VST7929_01253</name>
</gene>
<evidence type="ECO:0000313" key="5">
    <source>
        <dbReference type="Proteomes" id="UP000838672"/>
    </source>
</evidence>
<keyword evidence="2" id="KW-0012">Acyltransferase</keyword>
<organism evidence="4 5">
    <name type="scientific">Vibrio stylophorae</name>
    <dbReference type="NCBI Taxonomy" id="659351"/>
    <lineage>
        <taxon>Bacteria</taxon>
        <taxon>Pseudomonadati</taxon>
        <taxon>Pseudomonadota</taxon>
        <taxon>Gammaproteobacteria</taxon>
        <taxon>Vibrionales</taxon>
        <taxon>Vibrionaceae</taxon>
        <taxon>Vibrio</taxon>
    </lineage>
</organism>
<accession>A0ABM8ZSY4</accession>
<feature type="domain" description="N-acetyltransferase" evidence="3">
    <location>
        <begin position="3"/>
        <end position="155"/>
    </location>
</feature>
<sequence>MNILLQAPDEAAIPLLKTLIQELYDHEVMAQTAEGTFSAVEALLANPQLGHIWMIQIDDPTRGLITVGHVAIAYSFSIEHGGKVAYMDQLYLRKEWRNQGIGQYILPRIERFIHQQGASVLLLETNIGNGDARRFYERHGYVARRQFCLMGKKMGQTDTTHHAADEVLA</sequence>
<keyword evidence="5" id="KW-1185">Reference proteome</keyword>